<dbReference type="AlphaFoldDB" id="A0A0E0HJT4"/>
<proteinExistence type="predicted"/>
<dbReference type="HOGENOM" id="CLU_2444642_0_0_1"/>
<feature type="compositionally biased region" description="Polar residues" evidence="1">
    <location>
        <begin position="39"/>
        <end position="52"/>
    </location>
</feature>
<dbReference type="Gramene" id="ONIVA06G00720.1">
    <property type="protein sequence ID" value="ONIVA06G00720.1"/>
    <property type="gene ID" value="ONIVA06G00720"/>
</dbReference>
<evidence type="ECO:0000313" key="2">
    <source>
        <dbReference type="EnsemblPlants" id="ONIVA06G00720.1"/>
    </source>
</evidence>
<protein>
    <submittedName>
        <fullName evidence="2">Uncharacterized protein</fullName>
    </submittedName>
</protein>
<dbReference type="Proteomes" id="UP000006591">
    <property type="component" value="Chromosome 6"/>
</dbReference>
<keyword evidence="3" id="KW-1185">Reference proteome</keyword>
<dbReference type="EnsemblPlants" id="ONIVA06G00720.1">
    <property type="protein sequence ID" value="ONIVA06G00720.1"/>
    <property type="gene ID" value="ONIVA06G00720"/>
</dbReference>
<dbReference type="OMA" id="NSIWHVG"/>
<reference evidence="2" key="1">
    <citation type="submission" date="2015-04" db="UniProtKB">
        <authorList>
            <consortium name="EnsemblPlants"/>
        </authorList>
    </citation>
    <scope>IDENTIFICATION</scope>
    <source>
        <strain evidence="2">SL10</strain>
    </source>
</reference>
<evidence type="ECO:0000313" key="3">
    <source>
        <dbReference type="Proteomes" id="UP000006591"/>
    </source>
</evidence>
<organism evidence="2">
    <name type="scientific">Oryza nivara</name>
    <name type="common">Indian wild rice</name>
    <name type="synonym">Oryza sativa f. spontanea</name>
    <dbReference type="NCBI Taxonomy" id="4536"/>
    <lineage>
        <taxon>Eukaryota</taxon>
        <taxon>Viridiplantae</taxon>
        <taxon>Streptophyta</taxon>
        <taxon>Embryophyta</taxon>
        <taxon>Tracheophyta</taxon>
        <taxon>Spermatophyta</taxon>
        <taxon>Magnoliopsida</taxon>
        <taxon>Liliopsida</taxon>
        <taxon>Poales</taxon>
        <taxon>Poaceae</taxon>
        <taxon>BOP clade</taxon>
        <taxon>Oryzoideae</taxon>
        <taxon>Oryzeae</taxon>
        <taxon>Oryzinae</taxon>
        <taxon>Oryza</taxon>
    </lineage>
</organism>
<name>A0A0E0HJT4_ORYNI</name>
<reference evidence="2" key="2">
    <citation type="submission" date="2018-04" db="EMBL/GenBank/DDBJ databases">
        <title>OnivRS2 (Oryza nivara Reference Sequence Version 2).</title>
        <authorList>
            <person name="Zhang J."/>
            <person name="Kudrna D."/>
            <person name="Lee S."/>
            <person name="Talag J."/>
            <person name="Rajasekar S."/>
            <person name="Welchert J."/>
            <person name="Hsing Y.-I."/>
            <person name="Wing R.A."/>
        </authorList>
    </citation>
    <scope>NUCLEOTIDE SEQUENCE [LARGE SCALE GENOMIC DNA]</scope>
    <source>
        <strain evidence="2">SL10</strain>
    </source>
</reference>
<sequence length="90" mass="9745">MEKMPWPATGPSRRWSGPRSDCQFATNSNSIWHVGPTTPVETQAHKSGSNFDPPTAAAAAISARRFGPTRQRDVLIAAGVKGKGDIWWAI</sequence>
<accession>A0A0E0HJT4</accession>
<feature type="region of interest" description="Disordered" evidence="1">
    <location>
        <begin position="29"/>
        <end position="53"/>
    </location>
</feature>
<evidence type="ECO:0000256" key="1">
    <source>
        <dbReference type="SAM" id="MobiDB-lite"/>
    </source>
</evidence>